<protein>
    <submittedName>
        <fullName evidence="3">Flagellar hook-length control protein</fullName>
    </submittedName>
</protein>
<dbReference type="Pfam" id="PF02120">
    <property type="entry name" value="Flg_hook"/>
    <property type="match status" value="1"/>
</dbReference>
<reference evidence="3 4" key="1">
    <citation type="submission" date="2009-05" db="EMBL/GenBank/DDBJ databases">
        <title>The draft genome of Acidovorax delafieldii 2AN.</title>
        <authorList>
            <consortium name="US DOE Joint Genome Institute (JGI-PGF)"/>
            <person name="Lucas S."/>
            <person name="Copeland A."/>
            <person name="Lapidus A."/>
            <person name="Glavina del Rio T."/>
            <person name="Tice H."/>
            <person name="Bruce D."/>
            <person name="Goodwin L."/>
            <person name="Pitluck S."/>
            <person name="Larimer F."/>
            <person name="Land M.L."/>
            <person name="Hauser L."/>
            <person name="Shelobolina E.S."/>
            <person name="Picardal F."/>
            <person name="Roden E."/>
            <person name="Emerson D."/>
        </authorList>
    </citation>
    <scope>NUCLEOTIDE SEQUENCE [LARGE SCALE GENOMIC DNA]</scope>
    <source>
        <strain evidence="3 4">2AN</strain>
    </source>
</reference>
<feature type="compositionally biased region" description="Low complexity" evidence="1">
    <location>
        <begin position="274"/>
        <end position="285"/>
    </location>
</feature>
<keyword evidence="3" id="KW-0966">Cell projection</keyword>
<evidence type="ECO:0000313" key="4">
    <source>
        <dbReference type="Proteomes" id="UP000003856"/>
    </source>
</evidence>
<keyword evidence="4" id="KW-1185">Reference proteome</keyword>
<dbReference type="Proteomes" id="UP000003856">
    <property type="component" value="Unassembled WGS sequence"/>
</dbReference>
<feature type="domain" description="Flagellar hook-length control protein-like C-terminal" evidence="2">
    <location>
        <begin position="301"/>
        <end position="378"/>
    </location>
</feature>
<dbReference type="PATRIC" id="fig|573060.9.peg.4253"/>
<dbReference type="InterPro" id="IPR021136">
    <property type="entry name" value="Flagellar_hook_control-like_C"/>
</dbReference>
<dbReference type="EMBL" id="ACQT01000015">
    <property type="protein sequence ID" value="EER61491.1"/>
    <property type="molecule type" value="Genomic_DNA"/>
</dbReference>
<sequence>MEPTRVSSPQGSQGTQGAQSTRGKSHAQQAGAAVDPSADGGFLALLASLEGTLATDAPEAAVDASALGVLPVGADPALLAAWQGLLPPGGLPASAGAAVSGAVGNGALAGLGGVAGLAGAGLPAPDGLVAQTALIDGAADAAEGVAPTGVVAGYSRMFSRLQSALSQSADAAGAASPLAAAAEKVDKKSTLMVAAAAAQSAQPVTDLRAGVGVQAEAGTRGSGDPLGAQGAGLLAPALEALAESRGAHQGSAGGETAGRPSGESAWSDSGAVHAGSEAAPAEGAPTFTDPAMGGAEEQIAEQVAYWVNQKTQNAEMTLDRDGQPVEVTVSLSGSEAHVTFRSDQAQTRELLDASMSQLRDLLRNEGLVLSGTTVGTSARDGASSDAQPQGREGSRRAQVVAPVSSGVPPLARSGSTPDRAVDIFV</sequence>
<dbReference type="RefSeq" id="WP_005793884.1">
    <property type="nucleotide sequence ID" value="NZ_ACQT01000015.1"/>
</dbReference>
<feature type="region of interest" description="Disordered" evidence="1">
    <location>
        <begin position="244"/>
        <end position="291"/>
    </location>
</feature>
<accession>C5T201</accession>
<keyword evidence="3" id="KW-0282">Flagellum</keyword>
<feature type="compositionally biased region" description="Low complexity" evidence="1">
    <location>
        <begin position="7"/>
        <end position="22"/>
    </location>
</feature>
<evidence type="ECO:0000259" key="2">
    <source>
        <dbReference type="Pfam" id="PF02120"/>
    </source>
</evidence>
<feature type="region of interest" description="Disordered" evidence="1">
    <location>
        <begin position="372"/>
        <end position="425"/>
    </location>
</feature>
<evidence type="ECO:0000313" key="3">
    <source>
        <dbReference type="EMBL" id="EER61491.1"/>
    </source>
</evidence>
<name>C5T201_ACIDE</name>
<comment type="caution">
    <text evidence="3">The sequence shown here is derived from an EMBL/GenBank/DDBJ whole genome shotgun (WGS) entry which is preliminary data.</text>
</comment>
<dbReference type="AlphaFoldDB" id="C5T201"/>
<keyword evidence="3" id="KW-0969">Cilium</keyword>
<dbReference type="InterPro" id="IPR038610">
    <property type="entry name" value="FliK-like_C_sf"/>
</dbReference>
<dbReference type="Gene3D" id="3.30.750.140">
    <property type="match status" value="1"/>
</dbReference>
<evidence type="ECO:0000256" key="1">
    <source>
        <dbReference type="SAM" id="MobiDB-lite"/>
    </source>
</evidence>
<gene>
    <name evidence="3" type="ORF">AcdelDRAFT_0931</name>
</gene>
<dbReference type="CDD" id="cd17470">
    <property type="entry name" value="T3SS_Flik_C"/>
    <property type="match status" value="1"/>
</dbReference>
<proteinExistence type="predicted"/>
<feature type="region of interest" description="Disordered" evidence="1">
    <location>
        <begin position="1"/>
        <end position="35"/>
    </location>
</feature>
<organism evidence="3 4">
    <name type="scientific">Acidovorax delafieldii 2AN</name>
    <dbReference type="NCBI Taxonomy" id="573060"/>
    <lineage>
        <taxon>Bacteria</taxon>
        <taxon>Pseudomonadati</taxon>
        <taxon>Pseudomonadota</taxon>
        <taxon>Betaproteobacteria</taxon>
        <taxon>Burkholderiales</taxon>
        <taxon>Comamonadaceae</taxon>
        <taxon>Acidovorax</taxon>
    </lineage>
</organism>